<comment type="caution">
    <text evidence="6">The sequence shown here is derived from an EMBL/GenBank/DDBJ whole genome shotgun (WGS) entry which is preliminary data.</text>
</comment>
<dbReference type="Proteomes" id="UP000315589">
    <property type="component" value="Unassembled WGS sequence"/>
</dbReference>
<keyword evidence="3" id="KW-0408">Iron</keyword>
<reference evidence="6 7" key="1">
    <citation type="submission" date="2017-07" db="EMBL/GenBank/DDBJ databases">
        <title>Mechanisms for carbon and nitrogen cycling indicate functional differentiation within the Candidate Phyla Radiation.</title>
        <authorList>
            <person name="Danczak R.E."/>
            <person name="Johnston M.D."/>
            <person name="Kenah C."/>
            <person name="Slattery M."/>
            <person name="Wrighton K.C."/>
            <person name="Wilkins M.J."/>
        </authorList>
    </citation>
    <scope>NUCLEOTIDE SEQUENCE [LARGE SCALE GENOMIC DNA]</scope>
    <source>
        <strain evidence="6">Licking1014_85</strain>
    </source>
</reference>
<dbReference type="GO" id="GO:0046872">
    <property type="term" value="F:metal ion binding"/>
    <property type="evidence" value="ECO:0007669"/>
    <property type="project" value="UniProtKB-KW"/>
</dbReference>
<evidence type="ECO:0000256" key="4">
    <source>
        <dbReference type="ARBA" id="ARBA00023014"/>
    </source>
</evidence>
<evidence type="ECO:0000256" key="2">
    <source>
        <dbReference type="ARBA" id="ARBA00022723"/>
    </source>
</evidence>
<dbReference type="InterPro" id="IPR050377">
    <property type="entry name" value="Radical_SAM_PqqE_MftC-like"/>
</dbReference>
<dbReference type="PANTHER" id="PTHR11228:SF7">
    <property type="entry name" value="PQQA PEPTIDE CYCLASE"/>
    <property type="match status" value="1"/>
</dbReference>
<dbReference type="SFLD" id="SFLDG01067">
    <property type="entry name" value="SPASM/twitch_domain_containing"/>
    <property type="match status" value="1"/>
</dbReference>
<dbReference type="AlphaFoldDB" id="A0A554LGY7"/>
<dbReference type="Gene3D" id="3.20.20.70">
    <property type="entry name" value="Aldolase class I"/>
    <property type="match status" value="2"/>
</dbReference>
<feature type="domain" description="Radical SAM core" evidence="5">
    <location>
        <begin position="2"/>
        <end position="236"/>
    </location>
</feature>
<evidence type="ECO:0000259" key="5">
    <source>
        <dbReference type="PROSITE" id="PS51918"/>
    </source>
</evidence>
<proteinExistence type="predicted"/>
<dbReference type="CDD" id="cd01335">
    <property type="entry name" value="Radical_SAM"/>
    <property type="match status" value="1"/>
</dbReference>
<protein>
    <submittedName>
        <fullName evidence="6">Radical SAM protein</fullName>
    </submittedName>
</protein>
<sequence>MALIPEVVTYRITSKCNNRCGYCYGPSRDLSEMNFASILKMFDLLRNLGVNAIVLTGGEPLDRDDIEEIVLELSKFQFRIFLDTNNDTNFQNILRILDFYKGKTKRPILRIGTVVTKQNIDQLISIGNLIRDYPVDIWKIYEYIPQNNAYSNRGEFDVSSTLFDKTVNEIIARFRTKCKIIISRRINRSRAYFFIQSEGNVFMPVDDGNVCREVTIGNIFDHDIFEKWRKFVLEGNYIENVEKTFDYHFQP</sequence>
<name>A0A554LGY7_9BACT</name>
<evidence type="ECO:0000313" key="6">
    <source>
        <dbReference type="EMBL" id="TSC92085.1"/>
    </source>
</evidence>
<evidence type="ECO:0000313" key="7">
    <source>
        <dbReference type="Proteomes" id="UP000315589"/>
    </source>
</evidence>
<dbReference type="SUPFAM" id="SSF102114">
    <property type="entry name" value="Radical SAM enzymes"/>
    <property type="match status" value="1"/>
</dbReference>
<dbReference type="GO" id="GO:0003824">
    <property type="term" value="F:catalytic activity"/>
    <property type="evidence" value="ECO:0007669"/>
    <property type="project" value="InterPro"/>
</dbReference>
<keyword evidence="4" id="KW-0411">Iron-sulfur</keyword>
<dbReference type="SFLD" id="SFLDS00029">
    <property type="entry name" value="Radical_SAM"/>
    <property type="match status" value="1"/>
</dbReference>
<evidence type="ECO:0000256" key="1">
    <source>
        <dbReference type="ARBA" id="ARBA00022691"/>
    </source>
</evidence>
<dbReference type="Pfam" id="PF04055">
    <property type="entry name" value="Radical_SAM"/>
    <property type="match status" value="1"/>
</dbReference>
<dbReference type="PROSITE" id="PS51918">
    <property type="entry name" value="RADICAL_SAM"/>
    <property type="match status" value="1"/>
</dbReference>
<dbReference type="EMBL" id="VMGI01000090">
    <property type="protein sequence ID" value="TSC92085.1"/>
    <property type="molecule type" value="Genomic_DNA"/>
</dbReference>
<gene>
    <name evidence="6" type="ORF">CEN91_567</name>
</gene>
<evidence type="ECO:0000256" key="3">
    <source>
        <dbReference type="ARBA" id="ARBA00023004"/>
    </source>
</evidence>
<dbReference type="PANTHER" id="PTHR11228">
    <property type="entry name" value="RADICAL SAM DOMAIN PROTEIN"/>
    <property type="match status" value="1"/>
</dbReference>
<dbReference type="InterPro" id="IPR058240">
    <property type="entry name" value="rSAM_sf"/>
</dbReference>
<dbReference type="InterPro" id="IPR013785">
    <property type="entry name" value="Aldolase_TIM"/>
</dbReference>
<organism evidence="6 7">
    <name type="scientific">Candidatus Berkelbacteria bacterium Licking1014_85</name>
    <dbReference type="NCBI Taxonomy" id="2017148"/>
    <lineage>
        <taxon>Bacteria</taxon>
        <taxon>Candidatus Berkelbacteria</taxon>
    </lineage>
</organism>
<accession>A0A554LGY7</accession>
<keyword evidence="1" id="KW-0949">S-adenosyl-L-methionine</keyword>
<keyword evidence="2" id="KW-0479">Metal-binding</keyword>
<dbReference type="InterPro" id="IPR007197">
    <property type="entry name" value="rSAM"/>
</dbReference>
<dbReference type="GO" id="GO:0051536">
    <property type="term" value="F:iron-sulfur cluster binding"/>
    <property type="evidence" value="ECO:0007669"/>
    <property type="project" value="UniProtKB-KW"/>
</dbReference>